<feature type="non-terminal residue" evidence="4">
    <location>
        <position position="1"/>
    </location>
</feature>
<feature type="domain" description="Ig-like" evidence="3">
    <location>
        <begin position="205"/>
        <end position="287"/>
    </location>
</feature>
<dbReference type="SMART" id="SM00409">
    <property type="entry name" value="IG"/>
    <property type="match status" value="1"/>
</dbReference>
<evidence type="ECO:0000256" key="1">
    <source>
        <dbReference type="SAM" id="Phobius"/>
    </source>
</evidence>
<dbReference type="InterPro" id="IPR036179">
    <property type="entry name" value="Ig-like_dom_sf"/>
</dbReference>
<comment type="caution">
    <text evidence="4">The sequence shown here is derived from an EMBL/GenBank/DDBJ whole genome shotgun (WGS) entry which is preliminary data.</text>
</comment>
<gene>
    <name evidence="4" type="primary">Vcam1_0</name>
    <name evidence="4" type="ORF">LARSMI_R14543</name>
</gene>
<reference evidence="4" key="1">
    <citation type="submission" date="2020-02" db="EMBL/GenBank/DDBJ databases">
        <title>Bird 10,000 Genomes (B10K) Project - Family phase.</title>
        <authorList>
            <person name="Zhang G."/>
        </authorList>
    </citation>
    <scope>NUCLEOTIDE SEQUENCE</scope>
    <source>
        <strain evidence="4">B10K-DU-002-28</strain>
        <tissue evidence="4">Muscle</tissue>
    </source>
</reference>
<feature type="signal peptide" evidence="2">
    <location>
        <begin position="1"/>
        <end position="22"/>
    </location>
</feature>
<evidence type="ECO:0000259" key="3">
    <source>
        <dbReference type="PROSITE" id="PS50835"/>
    </source>
</evidence>
<dbReference type="InterPro" id="IPR047012">
    <property type="entry name" value="ICAM_VCAM"/>
</dbReference>
<sequence length="329" mass="35645">MDPCRSWGALALLCLLLPGGHLDPCRVSIAPRDPVVEFGASLLLNCTSSCRNSSRLDWEVSVTKVGTRGPGWVSLSIPNVTDWRLKLYCYGIFGDHRPIAATTIYAYRFSPPQIYLEGDTVAGKETRVTCDVSARVAPPDPPDLRLTLTGGGLPPSTQRGSRLGLVFTARPEQHGREVTCEATLRLGGRTLNASTAATLWVWAAPHHVRVQASRTVFAAGDNLTVTCQAEGNPPPRLRWELPARSDWELRDDGATVTLPAARRVHGGTYRCLAQNHYGTGAASVDILFQGSSRSLLIPVAVTLAVVTVLAAVAGSWWLYRARGWKPMPD</sequence>
<keyword evidence="1" id="KW-0472">Membrane</keyword>
<protein>
    <submittedName>
        <fullName evidence="4">VCAM1 protein</fullName>
    </submittedName>
</protein>
<dbReference type="SUPFAM" id="SSF48726">
    <property type="entry name" value="Immunoglobulin"/>
    <property type="match status" value="3"/>
</dbReference>
<dbReference type="Pfam" id="PF13927">
    <property type="entry name" value="Ig_3"/>
    <property type="match status" value="1"/>
</dbReference>
<dbReference type="CDD" id="cd00096">
    <property type="entry name" value="Ig"/>
    <property type="match status" value="1"/>
</dbReference>
<dbReference type="Gene3D" id="2.60.40.10">
    <property type="entry name" value="Immunoglobulins"/>
    <property type="match status" value="3"/>
</dbReference>
<dbReference type="EMBL" id="WAAC01007109">
    <property type="protein sequence ID" value="NXX00028.1"/>
    <property type="molecule type" value="Genomic_DNA"/>
</dbReference>
<dbReference type="InterPro" id="IPR007110">
    <property type="entry name" value="Ig-like_dom"/>
</dbReference>
<keyword evidence="2" id="KW-0732">Signal</keyword>
<evidence type="ECO:0000313" key="4">
    <source>
        <dbReference type="EMBL" id="NXX00028.1"/>
    </source>
</evidence>
<dbReference type="GO" id="GO:0005886">
    <property type="term" value="C:plasma membrane"/>
    <property type="evidence" value="ECO:0007669"/>
    <property type="project" value="TreeGrafter"/>
</dbReference>
<dbReference type="Pfam" id="PF03921">
    <property type="entry name" value="ICAM_N"/>
    <property type="match status" value="1"/>
</dbReference>
<keyword evidence="1" id="KW-1133">Transmembrane helix</keyword>
<dbReference type="PANTHER" id="PTHR13771">
    <property type="entry name" value="INTERCELLULAR ADHESION MOLECULE"/>
    <property type="match status" value="1"/>
</dbReference>
<dbReference type="InterPro" id="IPR003599">
    <property type="entry name" value="Ig_sub"/>
</dbReference>
<keyword evidence="1" id="KW-0812">Transmembrane</keyword>
<name>A0A852GE62_9CHAR</name>
<feature type="transmembrane region" description="Helical" evidence="1">
    <location>
        <begin position="295"/>
        <end position="319"/>
    </location>
</feature>
<dbReference type="AlphaFoldDB" id="A0A852GE62"/>
<dbReference type="InterPro" id="IPR013768">
    <property type="entry name" value="ICAM_N"/>
</dbReference>
<dbReference type="Proteomes" id="UP000620207">
    <property type="component" value="Unassembled WGS sequence"/>
</dbReference>
<keyword evidence="5" id="KW-1185">Reference proteome</keyword>
<proteinExistence type="predicted"/>
<organism evidence="4 5">
    <name type="scientific">Larus smithsonianus</name>
    <name type="common">American herring gull</name>
    <dbReference type="NCBI Taxonomy" id="243888"/>
    <lineage>
        <taxon>Eukaryota</taxon>
        <taxon>Metazoa</taxon>
        <taxon>Chordata</taxon>
        <taxon>Craniata</taxon>
        <taxon>Vertebrata</taxon>
        <taxon>Euteleostomi</taxon>
        <taxon>Archelosauria</taxon>
        <taxon>Archosauria</taxon>
        <taxon>Dinosauria</taxon>
        <taxon>Saurischia</taxon>
        <taxon>Theropoda</taxon>
        <taxon>Coelurosauria</taxon>
        <taxon>Aves</taxon>
        <taxon>Neognathae</taxon>
        <taxon>Neoaves</taxon>
        <taxon>Charadriiformes</taxon>
        <taxon>Laridae</taxon>
        <taxon>Larus</taxon>
    </lineage>
</organism>
<dbReference type="InterPro" id="IPR013783">
    <property type="entry name" value="Ig-like_fold"/>
</dbReference>
<evidence type="ECO:0000313" key="5">
    <source>
        <dbReference type="Proteomes" id="UP000620207"/>
    </source>
</evidence>
<dbReference type="GO" id="GO:0007155">
    <property type="term" value="P:cell adhesion"/>
    <property type="evidence" value="ECO:0007669"/>
    <property type="project" value="InterPro"/>
</dbReference>
<dbReference type="SMART" id="SM00408">
    <property type="entry name" value="IGc2"/>
    <property type="match status" value="1"/>
</dbReference>
<feature type="chain" id="PRO_5032993275" evidence="2">
    <location>
        <begin position="23"/>
        <end position="329"/>
    </location>
</feature>
<dbReference type="InterPro" id="IPR003598">
    <property type="entry name" value="Ig_sub2"/>
</dbReference>
<accession>A0A852GE62</accession>
<dbReference type="PROSITE" id="PS50835">
    <property type="entry name" value="IG_LIKE"/>
    <property type="match status" value="1"/>
</dbReference>
<dbReference type="PANTHER" id="PTHR13771:SF9">
    <property type="entry name" value="INTERCELLULAR ADHESION MOLECULE 5"/>
    <property type="match status" value="1"/>
</dbReference>
<dbReference type="GO" id="GO:0005178">
    <property type="term" value="F:integrin binding"/>
    <property type="evidence" value="ECO:0007669"/>
    <property type="project" value="InterPro"/>
</dbReference>
<feature type="non-terminal residue" evidence="4">
    <location>
        <position position="329"/>
    </location>
</feature>
<evidence type="ECO:0000256" key="2">
    <source>
        <dbReference type="SAM" id="SignalP"/>
    </source>
</evidence>